<reference evidence="3" key="1">
    <citation type="journal article" date="2021" name="Nat. Commun.">
        <title>Genetic determinants of endophytism in the Arabidopsis root mycobiome.</title>
        <authorList>
            <person name="Mesny F."/>
            <person name="Miyauchi S."/>
            <person name="Thiergart T."/>
            <person name="Pickel B."/>
            <person name="Atanasova L."/>
            <person name="Karlsson M."/>
            <person name="Huettel B."/>
            <person name="Barry K.W."/>
            <person name="Haridas S."/>
            <person name="Chen C."/>
            <person name="Bauer D."/>
            <person name="Andreopoulos W."/>
            <person name="Pangilinan J."/>
            <person name="LaButti K."/>
            <person name="Riley R."/>
            <person name="Lipzen A."/>
            <person name="Clum A."/>
            <person name="Drula E."/>
            <person name="Henrissat B."/>
            <person name="Kohler A."/>
            <person name="Grigoriev I.V."/>
            <person name="Martin F.M."/>
            <person name="Hacquard S."/>
        </authorList>
    </citation>
    <scope>NUCLEOTIDE SEQUENCE</scope>
    <source>
        <strain evidence="3">MPI-CAGE-CH-0230</strain>
    </source>
</reference>
<dbReference type="InterPro" id="IPR003323">
    <property type="entry name" value="OTU_dom"/>
</dbReference>
<dbReference type="RefSeq" id="XP_046009064.1">
    <property type="nucleotide sequence ID" value="XM_046154698.1"/>
</dbReference>
<protein>
    <recommendedName>
        <fullName evidence="2">OTU domain-containing protein</fullName>
    </recommendedName>
</protein>
<gene>
    <name evidence="3" type="ORF">B0I36DRAFT_329264</name>
</gene>
<evidence type="ECO:0000256" key="1">
    <source>
        <dbReference type="SAM" id="MobiDB-lite"/>
    </source>
</evidence>
<feature type="compositionally biased region" description="Low complexity" evidence="1">
    <location>
        <begin position="48"/>
        <end position="67"/>
    </location>
</feature>
<dbReference type="CDD" id="cd22762">
    <property type="entry name" value="OTU_fungi_OTU2-like"/>
    <property type="match status" value="1"/>
</dbReference>
<dbReference type="PANTHER" id="PTHR12419">
    <property type="entry name" value="OTU DOMAIN CONTAINING PROTEIN"/>
    <property type="match status" value="1"/>
</dbReference>
<dbReference type="AlphaFoldDB" id="A0A9P8XZ76"/>
<dbReference type="GO" id="GO:0004843">
    <property type="term" value="F:cysteine-type deubiquitinase activity"/>
    <property type="evidence" value="ECO:0007669"/>
    <property type="project" value="TreeGrafter"/>
</dbReference>
<dbReference type="GO" id="GO:0016579">
    <property type="term" value="P:protein deubiquitination"/>
    <property type="evidence" value="ECO:0007669"/>
    <property type="project" value="TreeGrafter"/>
</dbReference>
<keyword evidence="4" id="KW-1185">Reference proteome</keyword>
<dbReference type="GeneID" id="70184244"/>
<name>A0A9P8XZ76_9PEZI</name>
<sequence>MTDHRAIERTYLDSQFKAHGLVEQDIQPDGHCLFSAVADQLRTRGYVSSPLASTSSSSSTATRTAAGLGAGGNGEGGGGGGEAEPGYKATRRAATDYMLSHRDDFEPFLAIDERPAAVGGFEGYIDKMRNTAEWGGQLELAALANVYGVEIRVVQDGRTETIAPNNGAAGGDKTKDGAKRTIWLAYYRHGYGLGEHYNSLRPAS</sequence>
<dbReference type="OrthoDB" id="415023at2759"/>
<dbReference type="PANTHER" id="PTHR12419:SF10">
    <property type="entry name" value="DEUBIQUITINASE OTUD6B"/>
    <property type="match status" value="1"/>
</dbReference>
<dbReference type="InterPro" id="IPR038765">
    <property type="entry name" value="Papain-like_cys_pep_sf"/>
</dbReference>
<dbReference type="Gene3D" id="3.90.70.80">
    <property type="match status" value="1"/>
</dbReference>
<organism evidence="3 4">
    <name type="scientific">Microdochium trichocladiopsis</name>
    <dbReference type="NCBI Taxonomy" id="1682393"/>
    <lineage>
        <taxon>Eukaryota</taxon>
        <taxon>Fungi</taxon>
        <taxon>Dikarya</taxon>
        <taxon>Ascomycota</taxon>
        <taxon>Pezizomycotina</taxon>
        <taxon>Sordariomycetes</taxon>
        <taxon>Xylariomycetidae</taxon>
        <taxon>Xylariales</taxon>
        <taxon>Microdochiaceae</taxon>
        <taxon>Microdochium</taxon>
    </lineage>
</organism>
<evidence type="ECO:0000259" key="2">
    <source>
        <dbReference type="PROSITE" id="PS50802"/>
    </source>
</evidence>
<feature type="region of interest" description="Disordered" evidence="1">
    <location>
        <begin position="48"/>
        <end position="86"/>
    </location>
</feature>
<dbReference type="Pfam" id="PF02338">
    <property type="entry name" value="OTU"/>
    <property type="match status" value="1"/>
</dbReference>
<comment type="caution">
    <text evidence="3">The sequence shown here is derived from an EMBL/GenBank/DDBJ whole genome shotgun (WGS) entry which is preliminary data.</text>
</comment>
<dbReference type="EMBL" id="JAGTJQ010000008">
    <property type="protein sequence ID" value="KAH7025847.1"/>
    <property type="molecule type" value="Genomic_DNA"/>
</dbReference>
<accession>A0A9P8XZ76</accession>
<dbReference type="InterPro" id="IPR050704">
    <property type="entry name" value="Peptidase_C85-like"/>
</dbReference>
<evidence type="ECO:0000313" key="4">
    <source>
        <dbReference type="Proteomes" id="UP000756346"/>
    </source>
</evidence>
<feature type="compositionally biased region" description="Gly residues" evidence="1">
    <location>
        <begin position="68"/>
        <end position="83"/>
    </location>
</feature>
<dbReference type="InterPro" id="IPR049771">
    <property type="entry name" value="OTU2-like_OTU"/>
</dbReference>
<feature type="domain" description="OTU" evidence="2">
    <location>
        <begin position="21"/>
        <end position="203"/>
    </location>
</feature>
<proteinExistence type="predicted"/>
<evidence type="ECO:0000313" key="3">
    <source>
        <dbReference type="EMBL" id="KAH7025847.1"/>
    </source>
</evidence>
<dbReference type="PROSITE" id="PS50802">
    <property type="entry name" value="OTU"/>
    <property type="match status" value="1"/>
</dbReference>
<dbReference type="Proteomes" id="UP000756346">
    <property type="component" value="Unassembled WGS sequence"/>
</dbReference>
<dbReference type="SUPFAM" id="SSF54001">
    <property type="entry name" value="Cysteine proteinases"/>
    <property type="match status" value="1"/>
</dbReference>